<evidence type="ECO:0000313" key="5">
    <source>
        <dbReference type="Proteomes" id="UP000644441"/>
    </source>
</evidence>
<reference evidence="4 5" key="1">
    <citation type="submission" date="2012-09" db="EMBL/GenBank/DDBJ databases">
        <title>Genome Sequence of alkane-degrading Bacterium Alcanivorax venustensis ISO4.</title>
        <authorList>
            <person name="Lai Q."/>
            <person name="Shao Z."/>
        </authorList>
    </citation>
    <scope>NUCLEOTIDE SEQUENCE [LARGE SCALE GENOMIC DNA]</scope>
    <source>
        <strain evidence="4 5">ISO4</strain>
    </source>
</reference>
<evidence type="ECO:0000259" key="2">
    <source>
        <dbReference type="PROSITE" id="PS50110"/>
    </source>
</evidence>
<dbReference type="PIRSF" id="PIRSF036382">
    <property type="entry name" value="RR_antiterm"/>
    <property type="match status" value="1"/>
</dbReference>
<proteinExistence type="predicted"/>
<gene>
    <name evidence="4" type="ORF">ISO4_01101</name>
</gene>
<evidence type="ECO:0000259" key="3">
    <source>
        <dbReference type="PROSITE" id="PS50921"/>
    </source>
</evidence>
<dbReference type="Pfam" id="PF00072">
    <property type="entry name" value="Response_reg"/>
    <property type="match status" value="1"/>
</dbReference>
<name>A0ABS0AED0_9GAMM</name>
<dbReference type="Pfam" id="PF03861">
    <property type="entry name" value="ANTAR"/>
    <property type="match status" value="1"/>
</dbReference>
<organism evidence="4 5">
    <name type="scientific">Alloalcanivorax venustensis ISO4</name>
    <dbReference type="NCBI Taxonomy" id="1177184"/>
    <lineage>
        <taxon>Bacteria</taxon>
        <taxon>Pseudomonadati</taxon>
        <taxon>Pseudomonadota</taxon>
        <taxon>Gammaproteobacteria</taxon>
        <taxon>Oceanospirillales</taxon>
        <taxon>Alcanivoracaceae</taxon>
        <taxon>Alloalcanivorax</taxon>
    </lineage>
</organism>
<sequence length="196" mass="22085">MLVDDTPARAAMLEQALTDCGFQVICRMASAQGLMKQVAEHQPDVVIVDIESPDRDMLEHMTVLNQHLPKPVIMFAEQGDSNTIDRAIRAGVSAYVVDGLNPERVRSIVDVAVARFREFQALRNELQQTRTRLADRQVIDKAKALLIQHRQMDEDEAYHAMRKLAMDRSQKLVDVANDIVSVLGLLAPKSQRTRDQ</sequence>
<keyword evidence="5" id="KW-1185">Reference proteome</keyword>
<dbReference type="PANTHER" id="PTHR43367:SF1">
    <property type="entry name" value="TWO-COMPONENT RESPONSE REGULATOR-LIKE APRR6-RELATED"/>
    <property type="match status" value="1"/>
</dbReference>
<dbReference type="InterPro" id="IPR001789">
    <property type="entry name" value="Sig_transdc_resp-reg_receiver"/>
</dbReference>
<dbReference type="PROSITE" id="PS50921">
    <property type="entry name" value="ANTAR"/>
    <property type="match status" value="1"/>
</dbReference>
<feature type="modified residue" description="4-aspartylphosphate" evidence="1">
    <location>
        <position position="49"/>
    </location>
</feature>
<dbReference type="InterPro" id="IPR011006">
    <property type="entry name" value="CheY-like_superfamily"/>
</dbReference>
<evidence type="ECO:0000313" key="4">
    <source>
        <dbReference type="EMBL" id="MBF5052499.1"/>
    </source>
</evidence>
<dbReference type="SUPFAM" id="SSF52172">
    <property type="entry name" value="CheY-like"/>
    <property type="match status" value="1"/>
</dbReference>
<dbReference type="PANTHER" id="PTHR43367">
    <property type="match status" value="1"/>
</dbReference>
<accession>A0ABS0AED0</accession>
<dbReference type="Gene3D" id="1.10.10.10">
    <property type="entry name" value="Winged helix-like DNA-binding domain superfamily/Winged helix DNA-binding domain"/>
    <property type="match status" value="1"/>
</dbReference>
<dbReference type="InterPro" id="IPR008327">
    <property type="entry name" value="Sig_transdc_resp-reg_antiterm"/>
</dbReference>
<feature type="domain" description="ANTAR" evidence="3">
    <location>
        <begin position="119"/>
        <end position="180"/>
    </location>
</feature>
<dbReference type="InterPro" id="IPR036388">
    <property type="entry name" value="WH-like_DNA-bd_sf"/>
</dbReference>
<dbReference type="Proteomes" id="UP000644441">
    <property type="component" value="Unassembled WGS sequence"/>
</dbReference>
<feature type="domain" description="Response regulatory" evidence="2">
    <location>
        <begin position="1"/>
        <end position="113"/>
    </location>
</feature>
<keyword evidence="1" id="KW-0597">Phosphoprotein</keyword>
<dbReference type="SMART" id="SM00448">
    <property type="entry name" value="REC"/>
    <property type="match status" value="1"/>
</dbReference>
<dbReference type="CDD" id="cd00156">
    <property type="entry name" value="REC"/>
    <property type="match status" value="1"/>
</dbReference>
<dbReference type="InterPro" id="IPR005561">
    <property type="entry name" value="ANTAR"/>
</dbReference>
<protein>
    <submittedName>
        <fullName evidence="4">Response regulator receiver/ANTAR domain-containing protein</fullName>
    </submittedName>
</protein>
<dbReference type="PROSITE" id="PS50110">
    <property type="entry name" value="RESPONSE_REGULATORY"/>
    <property type="match status" value="1"/>
</dbReference>
<evidence type="ECO:0000256" key="1">
    <source>
        <dbReference type="PROSITE-ProRule" id="PRU00169"/>
    </source>
</evidence>
<comment type="caution">
    <text evidence="4">The sequence shown here is derived from an EMBL/GenBank/DDBJ whole genome shotgun (WGS) entry which is preliminary data.</text>
</comment>
<dbReference type="SMART" id="SM01012">
    <property type="entry name" value="ANTAR"/>
    <property type="match status" value="1"/>
</dbReference>
<dbReference type="EMBL" id="ARXR01000006">
    <property type="protein sequence ID" value="MBF5052499.1"/>
    <property type="molecule type" value="Genomic_DNA"/>
</dbReference>
<dbReference type="Gene3D" id="3.40.50.2300">
    <property type="match status" value="1"/>
</dbReference>